<gene>
    <name evidence="1" type="ORF">OPS25_01345</name>
</gene>
<keyword evidence="2" id="KW-1185">Reference proteome</keyword>
<name>A0ABT3P325_9ALTE</name>
<organism evidence="1 2">
    <name type="scientific">Alteromonas aquimaris</name>
    <dbReference type="NCBI Taxonomy" id="2998417"/>
    <lineage>
        <taxon>Bacteria</taxon>
        <taxon>Pseudomonadati</taxon>
        <taxon>Pseudomonadota</taxon>
        <taxon>Gammaproteobacteria</taxon>
        <taxon>Alteromonadales</taxon>
        <taxon>Alteromonadaceae</taxon>
        <taxon>Alteromonas/Salinimonas group</taxon>
        <taxon>Alteromonas</taxon>
    </lineage>
</organism>
<reference evidence="1" key="1">
    <citation type="submission" date="2022-11" db="EMBL/GenBank/DDBJ databases">
        <title>Alteromonas sp. nov., isolated from sea water of the Qingdao.</title>
        <authorList>
            <person name="Wang Q."/>
        </authorList>
    </citation>
    <scope>NUCLEOTIDE SEQUENCE</scope>
    <source>
        <strain evidence="1">ASW11-7</strain>
    </source>
</reference>
<proteinExistence type="predicted"/>
<dbReference type="InterPro" id="IPR054273">
    <property type="entry name" value="DUF7004"/>
</dbReference>
<evidence type="ECO:0000313" key="2">
    <source>
        <dbReference type="Proteomes" id="UP001142810"/>
    </source>
</evidence>
<protein>
    <submittedName>
        <fullName evidence="1">Uncharacterized protein</fullName>
    </submittedName>
</protein>
<dbReference type="Pfam" id="PF22539">
    <property type="entry name" value="DUF7004"/>
    <property type="match status" value="1"/>
</dbReference>
<dbReference type="EMBL" id="JAPFRD010000002">
    <property type="protein sequence ID" value="MCW8107147.1"/>
    <property type="molecule type" value="Genomic_DNA"/>
</dbReference>
<dbReference type="Proteomes" id="UP001142810">
    <property type="component" value="Unassembled WGS sequence"/>
</dbReference>
<accession>A0ABT3P325</accession>
<comment type="caution">
    <text evidence="1">The sequence shown here is derived from an EMBL/GenBank/DDBJ whole genome shotgun (WGS) entry which is preliminary data.</text>
</comment>
<sequence length="165" mass="19580">MAKNELKHFSDDSKFEFTRGNFDDWLVRYHSPEQDVIKPTDEQMLTEVLHIIAEQTVDSFYEAFCLVYERTSKSIDESIYDLIENICEPFITKRKHYYRLGKTLLLYYLTMVSEENKVNTKLGKRIKWLSVHQILFDGFQPNQAASYSRGKQYYEVAKSCTERGF</sequence>
<evidence type="ECO:0000313" key="1">
    <source>
        <dbReference type="EMBL" id="MCW8107147.1"/>
    </source>
</evidence>
<dbReference type="RefSeq" id="WP_265615848.1">
    <property type="nucleotide sequence ID" value="NZ_JAPFRD010000002.1"/>
</dbReference>